<dbReference type="EMBL" id="JBHFNT010000329">
    <property type="protein sequence ID" value="MFB2839840.1"/>
    <property type="molecule type" value="Genomic_DNA"/>
</dbReference>
<organism evidence="2 3">
    <name type="scientific">Floridaenema evergladense BLCC-F167</name>
    <dbReference type="NCBI Taxonomy" id="3153639"/>
    <lineage>
        <taxon>Bacteria</taxon>
        <taxon>Bacillati</taxon>
        <taxon>Cyanobacteriota</taxon>
        <taxon>Cyanophyceae</taxon>
        <taxon>Oscillatoriophycideae</taxon>
        <taxon>Aerosakkonematales</taxon>
        <taxon>Aerosakkonemataceae</taxon>
        <taxon>Floridanema</taxon>
        <taxon>Floridanema evergladense</taxon>
    </lineage>
</organism>
<feature type="region of interest" description="Disordered" evidence="1">
    <location>
        <begin position="1"/>
        <end position="141"/>
    </location>
</feature>
<dbReference type="RefSeq" id="WP_413282099.1">
    <property type="nucleotide sequence ID" value="NZ_JBHFNT010000329.1"/>
</dbReference>
<reference evidence="2 3" key="1">
    <citation type="submission" date="2024-09" db="EMBL/GenBank/DDBJ databases">
        <title>Floridaenema gen nov. (Aerosakkonemataceae, Aerosakkonematales ord. nov., Cyanobacteria) from benthic tropical and subtropical fresh waters, with the description of four new species.</title>
        <authorList>
            <person name="Moretto J.A."/>
            <person name="Berthold D.E."/>
            <person name="Lefler F.W."/>
            <person name="Huang I.-S."/>
            <person name="Laughinghouse H. IV."/>
        </authorList>
    </citation>
    <scope>NUCLEOTIDE SEQUENCE [LARGE SCALE GENOMIC DNA]</scope>
    <source>
        <strain evidence="2 3">BLCC-F167</strain>
    </source>
</reference>
<accession>A0ABV4WXK3</accession>
<protein>
    <submittedName>
        <fullName evidence="2">Uncharacterized protein</fullName>
    </submittedName>
</protein>
<dbReference type="Proteomes" id="UP001576780">
    <property type="component" value="Unassembled WGS sequence"/>
</dbReference>
<sequence length="416" mass="45168">MSPSPNPNQLPQSANNSEPAPATEQLVVRRPNPPKSVPPAKSESIVTGESKTTREPIPPKSPATPKSEAKATGEPKTANEPIAPKSPATPKSETTLKIVALSKSEPKKGEPTSTGEPAAAPTLTNNSDTNSAEVTTPAEDENQNLYLSRLQPIPPPSEPLQYRAIGLVRGKYVPSEEQFTRGNVLAADGKQIDAVLLGRVMSLVKNHLDLESEHLWVVYPRTRQEQGDLHVQIVGVWEPEKLDKERQATESEAPEAEAKEEVAPEPTQPAEDGYFSIRGEVVFQSQDQQKIIVKIKQAPKKESDKPKFFKLTLNGLLEKKAVGYFWDFQVARDAHCLVIQQAQDIASLRQRKPGKPRLGGKRGGGGPGGKKPWKKDRPQRPTGVPEGTSAPVGGTPKPIPKPVPRPKRQPSSEVSS</sequence>
<evidence type="ECO:0000256" key="1">
    <source>
        <dbReference type="SAM" id="MobiDB-lite"/>
    </source>
</evidence>
<comment type="caution">
    <text evidence="2">The sequence shown here is derived from an EMBL/GenBank/DDBJ whole genome shotgun (WGS) entry which is preliminary data.</text>
</comment>
<feature type="region of interest" description="Disordered" evidence="1">
    <location>
        <begin position="243"/>
        <end position="270"/>
    </location>
</feature>
<feature type="compositionally biased region" description="Basic residues" evidence="1">
    <location>
        <begin position="349"/>
        <end position="360"/>
    </location>
</feature>
<name>A0ABV4WXK3_9CYAN</name>
<gene>
    <name evidence="2" type="ORF">ACE1CA_35580</name>
</gene>
<feature type="compositionally biased region" description="Polar residues" evidence="1">
    <location>
        <begin position="122"/>
        <end position="134"/>
    </location>
</feature>
<keyword evidence="3" id="KW-1185">Reference proteome</keyword>
<feature type="region of interest" description="Disordered" evidence="1">
    <location>
        <begin position="348"/>
        <end position="416"/>
    </location>
</feature>
<evidence type="ECO:0000313" key="3">
    <source>
        <dbReference type="Proteomes" id="UP001576780"/>
    </source>
</evidence>
<evidence type="ECO:0000313" key="2">
    <source>
        <dbReference type="EMBL" id="MFB2839840.1"/>
    </source>
</evidence>
<proteinExistence type="predicted"/>